<name>A0A9N7NXC2_STRHE</name>
<keyword evidence="8" id="KW-1185">Reference proteome</keyword>
<dbReference type="GO" id="GO:0016138">
    <property type="term" value="P:glycoside biosynthetic process"/>
    <property type="evidence" value="ECO:0007669"/>
    <property type="project" value="UniProtKB-ARBA"/>
</dbReference>
<organism evidence="7 8">
    <name type="scientific">Striga hermonthica</name>
    <name type="common">Purple witchweed</name>
    <name type="synonym">Buchnera hermonthica</name>
    <dbReference type="NCBI Taxonomy" id="68872"/>
    <lineage>
        <taxon>Eukaryota</taxon>
        <taxon>Viridiplantae</taxon>
        <taxon>Streptophyta</taxon>
        <taxon>Embryophyta</taxon>
        <taxon>Tracheophyta</taxon>
        <taxon>Spermatophyta</taxon>
        <taxon>Magnoliopsida</taxon>
        <taxon>eudicotyledons</taxon>
        <taxon>Gunneridae</taxon>
        <taxon>Pentapetalae</taxon>
        <taxon>asterids</taxon>
        <taxon>lamiids</taxon>
        <taxon>Lamiales</taxon>
        <taxon>Orobanchaceae</taxon>
        <taxon>Buchnereae</taxon>
        <taxon>Striga</taxon>
    </lineage>
</organism>
<dbReference type="PROSITE" id="PS00375">
    <property type="entry name" value="UDPGT"/>
    <property type="match status" value="1"/>
</dbReference>
<keyword evidence="2 4" id="KW-0328">Glycosyltransferase</keyword>
<dbReference type="InterPro" id="IPR002213">
    <property type="entry name" value="UDP_glucos_trans"/>
</dbReference>
<comment type="caution">
    <text evidence="7">The sequence shown here is derived from an EMBL/GenBank/DDBJ whole genome shotgun (WGS) entry which is preliminary data.</text>
</comment>
<keyword evidence="6" id="KW-0175">Coiled coil</keyword>
<dbReference type="Pfam" id="PF00201">
    <property type="entry name" value="UDPGT"/>
    <property type="match status" value="1"/>
</dbReference>
<evidence type="ECO:0000256" key="2">
    <source>
        <dbReference type="ARBA" id="ARBA00022676"/>
    </source>
</evidence>
<dbReference type="GO" id="GO:0008194">
    <property type="term" value="F:UDP-glycosyltransferase activity"/>
    <property type="evidence" value="ECO:0007669"/>
    <property type="project" value="InterPro"/>
</dbReference>
<dbReference type="CDD" id="cd03784">
    <property type="entry name" value="GT1_Gtf-like"/>
    <property type="match status" value="1"/>
</dbReference>
<evidence type="ECO:0000256" key="1">
    <source>
        <dbReference type="ARBA" id="ARBA00009995"/>
    </source>
</evidence>
<dbReference type="PANTHER" id="PTHR48044:SF82">
    <property type="entry name" value="GLYCOSYLTRANSFERASE"/>
    <property type="match status" value="1"/>
</dbReference>
<accession>A0A9N7NXC2</accession>
<evidence type="ECO:0000313" key="7">
    <source>
        <dbReference type="EMBL" id="CAA0839944.1"/>
    </source>
</evidence>
<proteinExistence type="inferred from homology"/>
<dbReference type="SUPFAM" id="SSF53756">
    <property type="entry name" value="UDP-Glycosyltransferase/glycogen phosphorylase"/>
    <property type="match status" value="1"/>
</dbReference>
<feature type="coiled-coil region" evidence="6">
    <location>
        <begin position="406"/>
        <end position="437"/>
    </location>
</feature>
<dbReference type="AlphaFoldDB" id="A0A9N7NXC2"/>
<evidence type="ECO:0000256" key="6">
    <source>
        <dbReference type="SAM" id="Coils"/>
    </source>
</evidence>
<dbReference type="PANTHER" id="PTHR48044">
    <property type="entry name" value="GLYCOSYLTRANSFERASE"/>
    <property type="match status" value="1"/>
</dbReference>
<gene>
    <name evidence="7" type="ORF">SHERM_06407</name>
</gene>
<dbReference type="FunFam" id="3.40.50.2000:FF:000060">
    <property type="entry name" value="Glycosyltransferase"/>
    <property type="match status" value="1"/>
</dbReference>
<dbReference type="EC" id="2.4.1.-" evidence="5"/>
<dbReference type="Gene3D" id="3.40.50.2000">
    <property type="entry name" value="Glycogen Phosphorylase B"/>
    <property type="match status" value="2"/>
</dbReference>
<dbReference type="EMBL" id="CACSLK010031655">
    <property type="protein sequence ID" value="CAA0839944.1"/>
    <property type="molecule type" value="Genomic_DNA"/>
</dbReference>
<reference evidence="7" key="1">
    <citation type="submission" date="2019-12" db="EMBL/GenBank/DDBJ databases">
        <authorList>
            <person name="Scholes J."/>
        </authorList>
    </citation>
    <scope>NUCLEOTIDE SEQUENCE</scope>
</reference>
<evidence type="ECO:0000313" key="8">
    <source>
        <dbReference type="Proteomes" id="UP001153555"/>
    </source>
</evidence>
<protein>
    <recommendedName>
        <fullName evidence="5">Glycosyltransferase</fullName>
        <ecNumber evidence="5">2.4.1.-</ecNumber>
    </recommendedName>
</protein>
<keyword evidence="3 4" id="KW-0808">Transferase</keyword>
<dbReference type="OrthoDB" id="5835829at2759"/>
<dbReference type="InterPro" id="IPR035595">
    <property type="entry name" value="UDP_glycos_trans_CS"/>
</dbReference>
<evidence type="ECO:0000256" key="4">
    <source>
        <dbReference type="RuleBase" id="RU003718"/>
    </source>
</evidence>
<evidence type="ECO:0000256" key="3">
    <source>
        <dbReference type="ARBA" id="ARBA00022679"/>
    </source>
</evidence>
<dbReference type="Proteomes" id="UP001153555">
    <property type="component" value="Unassembled WGS sequence"/>
</dbReference>
<comment type="similarity">
    <text evidence="1 4">Belongs to the UDP-glycosyltransferase family.</text>
</comment>
<evidence type="ECO:0000256" key="5">
    <source>
        <dbReference type="RuleBase" id="RU362057"/>
    </source>
</evidence>
<sequence length="442" mass="49458">MFPYLAHGHISPFLQLAKTLPSRNFTIYLCSTLVNLDAIRANSETPSSIKLVELHVPPTPELPPELHTTKNLPSNLIRPLLKAFQASSPSFIEILNSVKPDLLIYDFFQPWAPKLASLNGIPSVYFSTSGSTIFAYTHHVHTMGTSSTFPFKTIHIPEFDGHKIGNVLKALVKDASDDFAFGNLARSHDIVLVRSCRAVEQKYMDYVSVLCKKRIVPTGPLIMDANDDNHESIKDQQYSDIMKWLRDKEPSSTVYISFGSEYFLSETEIAEIAKGLRICGANFLWVIRHPHGEKNTDIEEKLPEGFLEAMKGRGMVTEKWAPQTKILAHPSVGGFVSHCGWSSITESMYFGVPIIGMPMKSEQPANARLAVDVGTGIEVPKGKGGNYKGEDLANAIDRVMKEDEFRVRAKRMSEKIKENAEREANETAEELLKICMENKKQM</sequence>